<sequence length="42" mass="5057">MFLSIQRMPPSRDRRGVSPYFLGVFRGKKYVHSRYAHYAFSF</sequence>
<dbReference type="HOGENOM" id="CLU_3256061_0_0_10"/>
<organism evidence="1 2">
    <name type="scientific">Prevotella veroralis F0319</name>
    <dbReference type="NCBI Taxonomy" id="649761"/>
    <lineage>
        <taxon>Bacteria</taxon>
        <taxon>Pseudomonadati</taxon>
        <taxon>Bacteroidota</taxon>
        <taxon>Bacteroidia</taxon>
        <taxon>Bacteroidales</taxon>
        <taxon>Prevotellaceae</taxon>
        <taxon>Prevotella</taxon>
    </lineage>
</organism>
<accession>C9MSD7</accession>
<dbReference type="EMBL" id="ACVA01000063">
    <property type="protein sequence ID" value="EEX17592.1"/>
    <property type="molecule type" value="Genomic_DNA"/>
</dbReference>
<gene>
    <name evidence="1" type="ORF">HMPREF0973_02556</name>
</gene>
<reference evidence="1 2" key="1">
    <citation type="submission" date="2009-09" db="EMBL/GenBank/DDBJ databases">
        <authorList>
            <person name="Weinstock G."/>
            <person name="Sodergren E."/>
            <person name="Clifton S."/>
            <person name="Fulton L."/>
            <person name="Fulton B."/>
            <person name="Courtney L."/>
            <person name="Fronick C."/>
            <person name="Harrison M."/>
            <person name="Strong C."/>
            <person name="Farmer C."/>
            <person name="Delahaunty K."/>
            <person name="Markovic C."/>
            <person name="Hall O."/>
            <person name="Minx P."/>
            <person name="Tomlinson C."/>
            <person name="Mitreva M."/>
            <person name="Nelson J."/>
            <person name="Hou S."/>
            <person name="Wollam A."/>
            <person name="Pepin K.H."/>
            <person name="Johnson M."/>
            <person name="Bhonagiri V."/>
            <person name="Nash W.E."/>
            <person name="Warren W."/>
            <person name="Chinwalla A."/>
            <person name="Mardis E.R."/>
            <person name="Wilson R.K."/>
        </authorList>
    </citation>
    <scope>NUCLEOTIDE SEQUENCE [LARGE SCALE GENOMIC DNA]</scope>
    <source>
        <strain evidence="1 2">F0319</strain>
    </source>
</reference>
<dbReference type="STRING" id="649761.HMPREF0973_02556"/>
<protein>
    <submittedName>
        <fullName evidence="1">Uncharacterized protein</fullName>
    </submittedName>
</protein>
<comment type="caution">
    <text evidence="1">The sequence shown here is derived from an EMBL/GenBank/DDBJ whole genome shotgun (WGS) entry which is preliminary data.</text>
</comment>
<proteinExistence type="predicted"/>
<keyword evidence="2" id="KW-1185">Reference proteome</keyword>
<dbReference type="AlphaFoldDB" id="C9MSD7"/>
<dbReference type="Proteomes" id="UP000003327">
    <property type="component" value="Unassembled WGS sequence"/>
</dbReference>
<evidence type="ECO:0000313" key="2">
    <source>
        <dbReference type="Proteomes" id="UP000003327"/>
    </source>
</evidence>
<evidence type="ECO:0000313" key="1">
    <source>
        <dbReference type="EMBL" id="EEX17592.1"/>
    </source>
</evidence>
<name>C9MSD7_9BACT</name>